<evidence type="ECO:0000313" key="2">
    <source>
        <dbReference type="EMBL" id="GEM37401.1"/>
    </source>
</evidence>
<dbReference type="AlphaFoldDB" id="A0A511MA72"/>
<evidence type="ECO:0008006" key="4">
    <source>
        <dbReference type="Google" id="ProtNLM"/>
    </source>
</evidence>
<comment type="caution">
    <text evidence="2">The sequence shown here is derived from an EMBL/GenBank/DDBJ whole genome shotgun (WGS) entry which is preliminary data.</text>
</comment>
<feature type="region of interest" description="Disordered" evidence="1">
    <location>
        <begin position="204"/>
        <end position="249"/>
    </location>
</feature>
<name>A0A511MA72_9NOCA</name>
<proteinExistence type="predicted"/>
<protein>
    <recommendedName>
        <fullName evidence="4">Scaffolding protein</fullName>
    </recommendedName>
</protein>
<dbReference type="RefSeq" id="WP_147129544.1">
    <property type="nucleotide sequence ID" value="NZ_BJXA01000009.1"/>
</dbReference>
<sequence>MNDLPLHPITGLQAIGIVGGKPVWPILGGSVDTPPDPDPGGDNPPDPADRVDDPADGGNQPKLNKFGYPEDTPLAEMDVEQALAYWKHQSRKHESVAKSLKDGLSAQEAQLLRDRITELESSTLSDEQRAHADAIEAAKAEAVQAARDELLPQLRSAELRGFGSIVLTGKKLDNWLDTVKADAFLDEDGHVDGEKVVAHLTEMYGDKPPVPGSPVARHSNYGQGQSGQSKTKRGDGGRVEAERRFGSKP</sequence>
<gene>
    <name evidence="2" type="ORF">NN4_19200</name>
</gene>
<reference evidence="2 3" key="1">
    <citation type="submission" date="2019-07" db="EMBL/GenBank/DDBJ databases">
        <title>Whole genome shotgun sequence of Nocardia ninae NBRC 108245.</title>
        <authorList>
            <person name="Hosoyama A."/>
            <person name="Uohara A."/>
            <person name="Ohji S."/>
            <person name="Ichikawa N."/>
        </authorList>
    </citation>
    <scope>NUCLEOTIDE SEQUENCE [LARGE SCALE GENOMIC DNA]</scope>
    <source>
        <strain evidence="2 3">NBRC 108245</strain>
    </source>
</reference>
<evidence type="ECO:0000313" key="3">
    <source>
        <dbReference type="Proteomes" id="UP000321424"/>
    </source>
</evidence>
<feature type="compositionally biased region" description="Basic and acidic residues" evidence="1">
    <location>
        <begin position="232"/>
        <end position="249"/>
    </location>
</feature>
<evidence type="ECO:0000256" key="1">
    <source>
        <dbReference type="SAM" id="MobiDB-lite"/>
    </source>
</evidence>
<feature type="region of interest" description="Disordered" evidence="1">
    <location>
        <begin position="26"/>
        <end position="71"/>
    </location>
</feature>
<accession>A0A511MA72</accession>
<keyword evidence="3" id="KW-1185">Reference proteome</keyword>
<organism evidence="2 3">
    <name type="scientific">Nocardia ninae NBRC 108245</name>
    <dbReference type="NCBI Taxonomy" id="1210091"/>
    <lineage>
        <taxon>Bacteria</taxon>
        <taxon>Bacillati</taxon>
        <taxon>Actinomycetota</taxon>
        <taxon>Actinomycetes</taxon>
        <taxon>Mycobacteriales</taxon>
        <taxon>Nocardiaceae</taxon>
        <taxon>Nocardia</taxon>
    </lineage>
</organism>
<dbReference type="Proteomes" id="UP000321424">
    <property type="component" value="Unassembled WGS sequence"/>
</dbReference>
<feature type="compositionally biased region" description="Polar residues" evidence="1">
    <location>
        <begin position="220"/>
        <end position="229"/>
    </location>
</feature>
<dbReference type="OrthoDB" id="4570269at2"/>
<feature type="compositionally biased region" description="Pro residues" evidence="1">
    <location>
        <begin position="34"/>
        <end position="46"/>
    </location>
</feature>
<dbReference type="EMBL" id="BJXA01000009">
    <property type="protein sequence ID" value="GEM37401.1"/>
    <property type="molecule type" value="Genomic_DNA"/>
</dbReference>